<evidence type="ECO:0000313" key="2">
    <source>
        <dbReference type="EMBL" id="MFC0864123.1"/>
    </source>
</evidence>
<feature type="signal peptide" evidence="1">
    <location>
        <begin position="1"/>
        <end position="32"/>
    </location>
</feature>
<evidence type="ECO:0000256" key="1">
    <source>
        <dbReference type="SAM" id="SignalP"/>
    </source>
</evidence>
<keyword evidence="3" id="KW-1185">Reference proteome</keyword>
<dbReference type="EMBL" id="JBHMQT010000037">
    <property type="protein sequence ID" value="MFC0864123.1"/>
    <property type="molecule type" value="Genomic_DNA"/>
</dbReference>
<gene>
    <name evidence="2" type="ORF">ACFHYQ_17655</name>
</gene>
<name>A0ABV6U6S4_9ACTN</name>
<keyword evidence="1" id="KW-0732">Signal</keyword>
<dbReference type="Gene3D" id="2.120.10.30">
    <property type="entry name" value="TolB, C-terminal domain"/>
    <property type="match status" value="1"/>
</dbReference>
<dbReference type="SUPFAM" id="SSF82171">
    <property type="entry name" value="DPP6 N-terminal domain-like"/>
    <property type="match status" value="1"/>
</dbReference>
<protein>
    <recommendedName>
        <fullName evidence="4">WD40 repeat domain-containing protein</fullName>
    </recommendedName>
</protein>
<accession>A0ABV6U6S4</accession>
<comment type="caution">
    <text evidence="2">The sequence shown here is derived from an EMBL/GenBank/DDBJ whole genome shotgun (WGS) entry which is preliminary data.</text>
</comment>
<organism evidence="2 3">
    <name type="scientific">Sphaerimonospora cavernae</name>
    <dbReference type="NCBI Taxonomy" id="1740611"/>
    <lineage>
        <taxon>Bacteria</taxon>
        <taxon>Bacillati</taxon>
        <taxon>Actinomycetota</taxon>
        <taxon>Actinomycetes</taxon>
        <taxon>Streptosporangiales</taxon>
        <taxon>Streptosporangiaceae</taxon>
        <taxon>Sphaerimonospora</taxon>
    </lineage>
</organism>
<reference evidence="2 3" key="1">
    <citation type="submission" date="2024-09" db="EMBL/GenBank/DDBJ databases">
        <authorList>
            <person name="Sun Q."/>
            <person name="Mori K."/>
        </authorList>
    </citation>
    <scope>NUCLEOTIDE SEQUENCE [LARGE SCALE GENOMIC DNA]</scope>
    <source>
        <strain evidence="2 3">TBRC 1851</strain>
    </source>
</reference>
<sequence>MKKPALLTLAAAAASVASVASVALVGGTQAQALTVSASATSVTASAARNTLATSIPSAARTATTSADKRIRYVWVKECGKGDATVPCGPWTVTLANGKDVRLTDALVFSLTAKGKVDTGVMAPVTVSGDGNRVAYFRKPDGKLVVRDVAKGRVHVLPGSSAKPPKGVTMSDVVLTLSPDGEIVAIDYGDRNEKLPSLLVDLRSKKIGKLKGNLTVEGFSPDGKHVLTRRVTSENTTEFAAYDLDGNRTNSQVVPQVVANNSPIALADDGTSMALIINMSGTKRRLRTYDLASDTVGDYVDVTAPKGEDAYSLRWTPDGGLALWALRWDREMNLRGVTLRGLDPATGATTKIDSFKLRSDLWNWYLPR</sequence>
<dbReference type="InterPro" id="IPR011042">
    <property type="entry name" value="6-blade_b-propeller_TolB-like"/>
</dbReference>
<evidence type="ECO:0008006" key="4">
    <source>
        <dbReference type="Google" id="ProtNLM"/>
    </source>
</evidence>
<feature type="chain" id="PRO_5046162494" description="WD40 repeat domain-containing protein" evidence="1">
    <location>
        <begin position="33"/>
        <end position="367"/>
    </location>
</feature>
<evidence type="ECO:0000313" key="3">
    <source>
        <dbReference type="Proteomes" id="UP001589870"/>
    </source>
</evidence>
<proteinExistence type="predicted"/>
<dbReference type="Proteomes" id="UP001589870">
    <property type="component" value="Unassembled WGS sequence"/>
</dbReference>
<dbReference type="RefSeq" id="WP_394302247.1">
    <property type="nucleotide sequence ID" value="NZ_JBHMQT010000037.1"/>
</dbReference>